<dbReference type="STRING" id="1156985.SAMN04488118_105256"/>
<accession>A0A1G5QRZ4</accession>
<protein>
    <submittedName>
        <fullName evidence="2">Rhodanese-related sulfurtransferase</fullName>
    </submittedName>
</protein>
<name>A0A1G5QRZ4_9RHOB</name>
<dbReference type="EMBL" id="FMWG01000005">
    <property type="protein sequence ID" value="SCZ64527.1"/>
    <property type="molecule type" value="Genomic_DNA"/>
</dbReference>
<dbReference type="GO" id="GO:0004792">
    <property type="term" value="F:thiosulfate-cyanide sulfurtransferase activity"/>
    <property type="evidence" value="ECO:0007669"/>
    <property type="project" value="TreeGrafter"/>
</dbReference>
<dbReference type="SUPFAM" id="SSF52821">
    <property type="entry name" value="Rhodanese/Cell cycle control phosphatase"/>
    <property type="match status" value="1"/>
</dbReference>
<evidence type="ECO:0000259" key="1">
    <source>
        <dbReference type="PROSITE" id="PS50206"/>
    </source>
</evidence>
<dbReference type="RefSeq" id="WP_090218633.1">
    <property type="nucleotide sequence ID" value="NZ_CANLDO010000027.1"/>
</dbReference>
<evidence type="ECO:0000313" key="2">
    <source>
        <dbReference type="EMBL" id="SCZ64527.1"/>
    </source>
</evidence>
<organism evidence="2 3">
    <name type="scientific">Epibacterium ulvae</name>
    <dbReference type="NCBI Taxonomy" id="1156985"/>
    <lineage>
        <taxon>Bacteria</taxon>
        <taxon>Pseudomonadati</taxon>
        <taxon>Pseudomonadota</taxon>
        <taxon>Alphaproteobacteria</taxon>
        <taxon>Rhodobacterales</taxon>
        <taxon>Roseobacteraceae</taxon>
        <taxon>Epibacterium</taxon>
    </lineage>
</organism>
<dbReference type="Proteomes" id="UP000198767">
    <property type="component" value="Unassembled WGS sequence"/>
</dbReference>
<dbReference type="PROSITE" id="PS50206">
    <property type="entry name" value="RHODANESE_3"/>
    <property type="match status" value="1"/>
</dbReference>
<dbReference type="OrthoDB" id="9807812at2"/>
<dbReference type="CDD" id="cd01447">
    <property type="entry name" value="Polysulfide_ST"/>
    <property type="match status" value="1"/>
</dbReference>
<reference evidence="2 3" key="1">
    <citation type="submission" date="2016-10" db="EMBL/GenBank/DDBJ databases">
        <authorList>
            <person name="de Groot N.N."/>
        </authorList>
    </citation>
    <scope>NUCLEOTIDE SEQUENCE [LARGE SCALE GENOMIC DNA]</scope>
    <source>
        <strain evidence="2 3">U95</strain>
    </source>
</reference>
<dbReference type="InterPro" id="IPR036873">
    <property type="entry name" value="Rhodanese-like_dom_sf"/>
</dbReference>
<dbReference type="SMART" id="SM00450">
    <property type="entry name" value="RHOD"/>
    <property type="match status" value="1"/>
</dbReference>
<dbReference type="Gene3D" id="3.40.250.10">
    <property type="entry name" value="Rhodanese-like domain"/>
    <property type="match status" value="1"/>
</dbReference>
<keyword evidence="2" id="KW-0808">Transferase</keyword>
<evidence type="ECO:0000313" key="3">
    <source>
        <dbReference type="Proteomes" id="UP000198767"/>
    </source>
</evidence>
<keyword evidence="3" id="KW-1185">Reference proteome</keyword>
<dbReference type="Pfam" id="PF00581">
    <property type="entry name" value="Rhodanese"/>
    <property type="match status" value="1"/>
</dbReference>
<dbReference type="PANTHER" id="PTHR44086:SF13">
    <property type="entry name" value="THIOSULFATE SULFURTRANSFERASE PSPE"/>
    <property type="match status" value="1"/>
</dbReference>
<sequence>MKTTAAQMVANARGRIEEIETKDLIEMVNDPDVVIVDIRDIRERQRSGYIPGSFHAPRGMIEFWVDPDSPYHKDIFAQEEKKYVFHCASGWRSALTVATLKDMGFEAAHLKEGFSTWADKGGPVEFPEKKD</sequence>
<dbReference type="InterPro" id="IPR001763">
    <property type="entry name" value="Rhodanese-like_dom"/>
</dbReference>
<dbReference type="AlphaFoldDB" id="A0A1G5QRZ4"/>
<dbReference type="PANTHER" id="PTHR44086">
    <property type="entry name" value="THIOSULFATE SULFURTRANSFERASE RDL2, MITOCHONDRIAL-RELATED"/>
    <property type="match status" value="1"/>
</dbReference>
<feature type="domain" description="Rhodanese" evidence="1">
    <location>
        <begin position="29"/>
        <end position="126"/>
    </location>
</feature>
<gene>
    <name evidence="2" type="ORF">SAMN04488118_105256</name>
</gene>
<proteinExistence type="predicted"/>